<dbReference type="Gene3D" id="3.30.420.60">
    <property type="entry name" value="eRF1 domain 2"/>
    <property type="match status" value="1"/>
</dbReference>
<name>A0A918XLV4_9ACTN</name>
<dbReference type="RefSeq" id="WP_193518687.1">
    <property type="nucleotide sequence ID" value="NZ_BMXL01000044.1"/>
</dbReference>
<dbReference type="SUPFAM" id="SSF53137">
    <property type="entry name" value="Translational machinery components"/>
    <property type="match status" value="1"/>
</dbReference>
<dbReference type="Proteomes" id="UP000654947">
    <property type="component" value="Unassembled WGS sequence"/>
</dbReference>
<evidence type="ECO:0008006" key="4">
    <source>
        <dbReference type="Google" id="ProtNLM"/>
    </source>
</evidence>
<dbReference type="Gene3D" id="3.30.1330.30">
    <property type="match status" value="1"/>
</dbReference>
<comment type="caution">
    <text evidence="2">The sequence shown here is derived from an EMBL/GenBank/DDBJ whole genome shotgun (WGS) entry which is preliminary data.</text>
</comment>
<evidence type="ECO:0000313" key="2">
    <source>
        <dbReference type="EMBL" id="GHD37023.1"/>
    </source>
</evidence>
<gene>
    <name evidence="2" type="ORF">GCM10007147_44750</name>
</gene>
<proteinExistence type="predicted"/>
<accession>A0A918XLV4</accession>
<organism evidence="2 3">
    <name type="scientific">Nocardiopsis kunsanensis</name>
    <dbReference type="NCBI Taxonomy" id="141693"/>
    <lineage>
        <taxon>Bacteria</taxon>
        <taxon>Bacillati</taxon>
        <taxon>Actinomycetota</taxon>
        <taxon>Actinomycetes</taxon>
        <taxon>Streptosporangiales</taxon>
        <taxon>Nocardiopsidaceae</taxon>
        <taxon>Nocardiopsis</taxon>
    </lineage>
</organism>
<dbReference type="InterPro" id="IPR029064">
    <property type="entry name" value="Ribosomal_eL30-like_sf"/>
</dbReference>
<keyword evidence="3" id="KW-1185">Reference proteome</keyword>
<protein>
    <recommendedName>
        <fullName evidence="4">Peptide chain release factor 1</fullName>
    </recommendedName>
</protein>
<dbReference type="InterPro" id="IPR042226">
    <property type="entry name" value="eFR1_2_sf"/>
</dbReference>
<dbReference type="AlphaFoldDB" id="A0A918XLV4"/>
<feature type="compositionally biased region" description="Low complexity" evidence="1">
    <location>
        <begin position="223"/>
        <end position="235"/>
    </location>
</feature>
<feature type="region of interest" description="Disordered" evidence="1">
    <location>
        <begin position="222"/>
        <end position="242"/>
    </location>
</feature>
<sequence>MDLTFLQPLYETSTPVASLYINTSRDAEDTEHAVRVRWDKARDALRDRGIDEATLDAMETVVGATEGIPGPHGQVVYAAGGKVLLDSPVSEPPQDHYVRVGTLPDPLPALAAEGRHVPHALAVVDSIGADLIAEYADGRTVTRRIEGEDKPVHKVREGGYHHKQMQRAADEQIGHNLDAVAEALAELADRSGAEVVAVAGETSVRGDLVQRLPERVRERVVELESGSRASGSEASPLEEELDEHLERQADEHVRDAVEAFQRGDSDGSSAEGLDSIVHALQRGQVETLLWSEGFPGAERKLWIGPSGEQIALNAQELRDMGVSDPIEEEAGPALVRSVSTTGADLVRVPGQRLAPEDGLAAVLRFAT</sequence>
<dbReference type="InterPro" id="IPR040701">
    <property type="entry name" value="Bact_RF_family2"/>
</dbReference>
<dbReference type="EMBL" id="BMXL01000044">
    <property type="protein sequence ID" value="GHD37023.1"/>
    <property type="molecule type" value="Genomic_DNA"/>
</dbReference>
<evidence type="ECO:0000313" key="3">
    <source>
        <dbReference type="Proteomes" id="UP000654947"/>
    </source>
</evidence>
<reference evidence="2 3" key="1">
    <citation type="journal article" date="2014" name="Int. J. Syst. Evol. Microbiol.">
        <title>Complete genome sequence of Corynebacterium casei LMG S-19264T (=DSM 44701T), isolated from a smear-ripened cheese.</title>
        <authorList>
            <consortium name="US DOE Joint Genome Institute (JGI-PGF)"/>
            <person name="Walter F."/>
            <person name="Albersmeier A."/>
            <person name="Kalinowski J."/>
            <person name="Ruckert C."/>
        </authorList>
    </citation>
    <scope>NUCLEOTIDE SEQUENCE [LARGE SCALE GENOMIC DNA]</scope>
    <source>
        <strain evidence="2 3">KCTC 19473</strain>
    </source>
</reference>
<dbReference type="Pfam" id="PF18844">
    <property type="entry name" value="baeRF_family2"/>
    <property type="match status" value="1"/>
</dbReference>
<evidence type="ECO:0000256" key="1">
    <source>
        <dbReference type="SAM" id="MobiDB-lite"/>
    </source>
</evidence>